<gene>
    <name evidence="9" type="ORF">ODALV1_LOCUS5443</name>
</gene>
<dbReference type="InterPro" id="IPR013525">
    <property type="entry name" value="ABC2_TM"/>
</dbReference>
<evidence type="ECO:0000256" key="3">
    <source>
        <dbReference type="ARBA" id="ARBA00022989"/>
    </source>
</evidence>
<feature type="compositionally biased region" description="Polar residues" evidence="5">
    <location>
        <begin position="17"/>
        <end position="39"/>
    </location>
</feature>
<evidence type="ECO:0000259" key="7">
    <source>
        <dbReference type="Pfam" id="PF00005"/>
    </source>
</evidence>
<keyword evidence="2 6" id="KW-0812">Transmembrane</keyword>
<keyword evidence="4 6" id="KW-0472">Membrane</keyword>
<dbReference type="Gene3D" id="3.40.50.300">
    <property type="entry name" value="P-loop containing nucleotide triphosphate hydrolases"/>
    <property type="match status" value="1"/>
</dbReference>
<dbReference type="PROSITE" id="PS00211">
    <property type="entry name" value="ABC_TRANSPORTER_1"/>
    <property type="match status" value="1"/>
</dbReference>
<feature type="compositionally biased region" description="Basic residues" evidence="5">
    <location>
        <begin position="40"/>
        <end position="51"/>
    </location>
</feature>
<feature type="transmembrane region" description="Helical" evidence="6">
    <location>
        <begin position="528"/>
        <end position="550"/>
    </location>
</feature>
<dbReference type="InterPro" id="IPR027417">
    <property type="entry name" value="P-loop_NTPase"/>
</dbReference>
<dbReference type="SUPFAM" id="SSF52540">
    <property type="entry name" value="P-loop containing nucleoside triphosphate hydrolases"/>
    <property type="match status" value="1"/>
</dbReference>
<dbReference type="InterPro" id="IPR017871">
    <property type="entry name" value="ABC_transporter-like_CS"/>
</dbReference>
<evidence type="ECO:0000256" key="4">
    <source>
        <dbReference type="ARBA" id="ARBA00023136"/>
    </source>
</evidence>
<evidence type="ECO:0000256" key="5">
    <source>
        <dbReference type="SAM" id="MobiDB-lite"/>
    </source>
</evidence>
<evidence type="ECO:0008006" key="11">
    <source>
        <dbReference type="Google" id="ProtNLM"/>
    </source>
</evidence>
<dbReference type="InterPro" id="IPR003439">
    <property type="entry name" value="ABC_transporter-like_ATP-bd"/>
</dbReference>
<dbReference type="Pfam" id="PF00005">
    <property type="entry name" value="ABC_tran"/>
    <property type="match status" value="1"/>
</dbReference>
<feature type="transmembrane region" description="Helical" evidence="6">
    <location>
        <begin position="420"/>
        <end position="440"/>
    </location>
</feature>
<evidence type="ECO:0000313" key="10">
    <source>
        <dbReference type="Proteomes" id="UP001642540"/>
    </source>
</evidence>
<evidence type="ECO:0000259" key="8">
    <source>
        <dbReference type="Pfam" id="PF12698"/>
    </source>
</evidence>
<dbReference type="InterPro" id="IPR026082">
    <property type="entry name" value="ABCA"/>
</dbReference>
<sequence>MGCCNERGVLRPLLSGSAASRTGNSTSRYQNNGDNSARYSRNHKRRGRKTGTKSANDISQQHITNSDHNDYDEFDDDDEDVILGYSGAASSWCYIFSEMLRKIGLLVWKNLLFRKRHYIVTALEIILPTLCAMILAAIKTEAGGASQIDITGNHTTIFPAIKEADLKELLSLKISCADCIVAYAPNNDQTQEIIQELASNLVGTKIDWKQFENEEEIEKLLASLSFNNTAKGSLRAAIVFENGLQAGSSAVSYKIRIVDEFHDTGLLFPWFQLPGPNSEHAQHYAETGFTGFQVMIDKILAKRFTGKAIAHTISLQAFPYPPYTISFDFNMLYFILLPQLFVLGFIFMVPSIIRAVVSEKETGIRELLKLNGLRGWMQWMGWMLNSLLVLIISITIVIFLLFWTFNIESGAVLVYSDPTVWWIVLLLFAMSASSFCFFISSFFIKPTLATTVGIILWLSSYYFLFVPLEKNYQSSSLMDKLTVALVPNMALHLAIKVMSAFEGKAVGAQWVNIAEPISSVDPLSLGHIILMFLLNTCLYMFLTVYVENVLPSEYGVRKPWYYIFQPSTYWRRGGAIQSRPTSSEQVDIDNNMPGFEMQPSNVTVGVEIRNLRKVFGRNKIAVASVSAKMYDGEIFALLGHNGAGKTTTISMLTGLFAPTGGTATVNGYDITTELEAVRDNLGLCPQHNMLFDKLTVSEHLRFFGQLKGLTSSEATKEMKELLKKLQLTEKESTLSRALSGGQKRKLSLGIALIGGTKVFIVKYCFLCELCIMVTGGNDIENM</sequence>
<dbReference type="Pfam" id="PF12698">
    <property type="entry name" value="ABC2_membrane_3"/>
    <property type="match status" value="1"/>
</dbReference>
<feature type="region of interest" description="Disordered" evidence="5">
    <location>
        <begin position="15"/>
        <end position="72"/>
    </location>
</feature>
<feature type="domain" description="ABC transporter" evidence="7">
    <location>
        <begin position="624"/>
        <end position="760"/>
    </location>
</feature>
<protein>
    <recommendedName>
        <fullName evidence="11">ATP-binding cassette sub-family A member 3</fullName>
    </recommendedName>
</protein>
<evidence type="ECO:0000256" key="2">
    <source>
        <dbReference type="ARBA" id="ARBA00022692"/>
    </source>
</evidence>
<keyword evidence="3 6" id="KW-1133">Transmembrane helix</keyword>
<feature type="compositionally biased region" description="Polar residues" evidence="5">
    <location>
        <begin position="52"/>
        <end position="64"/>
    </location>
</feature>
<dbReference type="PANTHER" id="PTHR19229">
    <property type="entry name" value="ATP-BINDING CASSETTE TRANSPORTER SUBFAMILY A ABCA"/>
    <property type="match status" value="1"/>
</dbReference>
<reference evidence="9 10" key="1">
    <citation type="submission" date="2024-08" db="EMBL/GenBank/DDBJ databases">
        <authorList>
            <person name="Cucini C."/>
            <person name="Frati F."/>
        </authorList>
    </citation>
    <scope>NUCLEOTIDE SEQUENCE [LARGE SCALE GENOMIC DNA]</scope>
</reference>
<dbReference type="PANTHER" id="PTHR19229:SF250">
    <property type="entry name" value="ABC TRANSPORTER DOMAIN-CONTAINING PROTEIN-RELATED"/>
    <property type="match status" value="1"/>
</dbReference>
<keyword evidence="10" id="KW-1185">Reference proteome</keyword>
<feature type="domain" description="ABC-2 type transporter transmembrane" evidence="8">
    <location>
        <begin position="186"/>
        <end position="512"/>
    </location>
</feature>
<evidence type="ECO:0000256" key="1">
    <source>
        <dbReference type="ARBA" id="ARBA00004141"/>
    </source>
</evidence>
<comment type="subcellular location">
    <subcellularLocation>
        <location evidence="1">Membrane</location>
        <topology evidence="1">Multi-pass membrane protein</topology>
    </subcellularLocation>
</comment>
<accession>A0ABP1PZD8</accession>
<feature type="transmembrane region" description="Helical" evidence="6">
    <location>
        <begin position="378"/>
        <end position="405"/>
    </location>
</feature>
<comment type="caution">
    <text evidence="9">The sequence shown here is derived from an EMBL/GenBank/DDBJ whole genome shotgun (WGS) entry which is preliminary data.</text>
</comment>
<evidence type="ECO:0000256" key="6">
    <source>
        <dbReference type="SAM" id="Phobius"/>
    </source>
</evidence>
<dbReference type="CDD" id="cd03263">
    <property type="entry name" value="ABC_subfamily_A"/>
    <property type="match status" value="1"/>
</dbReference>
<feature type="transmembrane region" description="Helical" evidence="6">
    <location>
        <begin position="331"/>
        <end position="357"/>
    </location>
</feature>
<dbReference type="Proteomes" id="UP001642540">
    <property type="component" value="Unassembled WGS sequence"/>
</dbReference>
<feature type="transmembrane region" description="Helical" evidence="6">
    <location>
        <begin position="447"/>
        <end position="468"/>
    </location>
</feature>
<dbReference type="EMBL" id="CAXLJM020000016">
    <property type="protein sequence ID" value="CAL8083288.1"/>
    <property type="molecule type" value="Genomic_DNA"/>
</dbReference>
<evidence type="ECO:0000313" key="9">
    <source>
        <dbReference type="EMBL" id="CAL8083288.1"/>
    </source>
</evidence>
<name>A0ABP1PZD8_9HEXA</name>
<organism evidence="9 10">
    <name type="scientific">Orchesella dallaii</name>
    <dbReference type="NCBI Taxonomy" id="48710"/>
    <lineage>
        <taxon>Eukaryota</taxon>
        <taxon>Metazoa</taxon>
        <taxon>Ecdysozoa</taxon>
        <taxon>Arthropoda</taxon>
        <taxon>Hexapoda</taxon>
        <taxon>Collembola</taxon>
        <taxon>Entomobryomorpha</taxon>
        <taxon>Entomobryoidea</taxon>
        <taxon>Orchesellidae</taxon>
        <taxon>Orchesellinae</taxon>
        <taxon>Orchesella</taxon>
    </lineage>
</organism>
<proteinExistence type="predicted"/>